<feature type="domain" description="Ice-binding protein C-terminal" evidence="3">
    <location>
        <begin position="516"/>
        <end position="535"/>
    </location>
</feature>
<sequence length="540" mass="55668">MNSIIKKLTISTLVTSGLSLSLLSSSVSAGAIIKYGDTYLGVNNEGHLNIRANDEDLSIPAGFVGPMEDSAFEGMDIRDIPIGLYRNGVGDSTSPDCLCEGWGIAATTDGNRVSGFASIDNGGGIGGLTGGTFGSTSSTATSEVNLSDADISITHAFGPSLAEGVFQVSVSILNNTGATISDLVYRRAMDWDIPPDEFNEFVTHGGIEANLESVGGNIRYASDNGFADVDPTTHADFINPETVNSDFVDNGPSDHGSVFDFTFGDLANGESRTFNIFYGSTANEAEAMAAIDTLGVNAYSLGQYSGGADSEDGEFDCDGPCLASEDGSPIVARTLASTSDTSIGDNEIGGPDSGEPATFLFAFGGVGGVEPGSSEDVPILPFVTAPGEFVFTSPEPRNWYDPPYADGFEYALEGGATFTSVTLPSAGLGFGNVDVVIDGVVVATLTSDDALDGGIDTYTFAPGVSTFSLVGLDTVLDIAAPDFGTAFPVFLDFSGNADLLTQTSLIIDDTTPPTGVPAPSSLLLLALGFALIGVRKYKKA</sequence>
<organism evidence="4 5">
    <name type="scientific">Paraglaciecola aquimarina</name>
    <dbReference type="NCBI Taxonomy" id="1235557"/>
    <lineage>
        <taxon>Bacteria</taxon>
        <taxon>Pseudomonadati</taxon>
        <taxon>Pseudomonadota</taxon>
        <taxon>Gammaproteobacteria</taxon>
        <taxon>Alteromonadales</taxon>
        <taxon>Alteromonadaceae</taxon>
        <taxon>Paraglaciecola</taxon>
    </lineage>
</organism>
<dbReference type="RefSeq" id="WP_316025523.1">
    <property type="nucleotide sequence ID" value="NZ_JAWDIO010000002.1"/>
</dbReference>
<dbReference type="InterPro" id="IPR013424">
    <property type="entry name" value="Ice-binding_C"/>
</dbReference>
<reference evidence="4 5" key="1">
    <citation type="submission" date="2023-10" db="EMBL/GenBank/DDBJ databases">
        <title>Glaciecola aquimarina strain GGW-M5 nov., isolated from a coastal seawater.</title>
        <authorList>
            <person name="Bayburt H."/>
            <person name="Kim J.M."/>
            <person name="Choi B.J."/>
            <person name="Jeon C.O."/>
        </authorList>
    </citation>
    <scope>NUCLEOTIDE SEQUENCE [LARGE SCALE GENOMIC DNA]</scope>
    <source>
        <strain evidence="4 5">KCTC 32108</strain>
    </source>
</reference>
<keyword evidence="2" id="KW-0732">Signal</keyword>
<evidence type="ECO:0000256" key="2">
    <source>
        <dbReference type="SAM" id="SignalP"/>
    </source>
</evidence>
<keyword evidence="1" id="KW-0472">Membrane</keyword>
<keyword evidence="5" id="KW-1185">Reference proteome</keyword>
<feature type="chain" id="PRO_5047376241" evidence="2">
    <location>
        <begin position="30"/>
        <end position="540"/>
    </location>
</feature>
<dbReference type="Proteomes" id="UP001247805">
    <property type="component" value="Unassembled WGS sequence"/>
</dbReference>
<evidence type="ECO:0000259" key="3">
    <source>
        <dbReference type="Pfam" id="PF07589"/>
    </source>
</evidence>
<dbReference type="Pfam" id="PF07589">
    <property type="entry name" value="PEP-CTERM"/>
    <property type="match status" value="1"/>
</dbReference>
<dbReference type="EMBL" id="JAWDIO010000002">
    <property type="protein sequence ID" value="MDU0353884.1"/>
    <property type="molecule type" value="Genomic_DNA"/>
</dbReference>
<evidence type="ECO:0000313" key="5">
    <source>
        <dbReference type="Proteomes" id="UP001247805"/>
    </source>
</evidence>
<keyword evidence="1" id="KW-1133">Transmembrane helix</keyword>
<feature type="signal peptide" evidence="2">
    <location>
        <begin position="1"/>
        <end position="29"/>
    </location>
</feature>
<gene>
    <name evidence="4" type="ORF">RS130_08040</name>
</gene>
<evidence type="ECO:0000313" key="4">
    <source>
        <dbReference type="EMBL" id="MDU0353884.1"/>
    </source>
</evidence>
<protein>
    <submittedName>
        <fullName evidence="4">PEP-CTERM sorting domain-containing protein</fullName>
    </submittedName>
</protein>
<accession>A0ABU3SV64</accession>
<feature type="transmembrane region" description="Helical" evidence="1">
    <location>
        <begin position="516"/>
        <end position="534"/>
    </location>
</feature>
<keyword evidence="1" id="KW-0812">Transmembrane</keyword>
<proteinExistence type="predicted"/>
<name>A0ABU3SV64_9ALTE</name>
<evidence type="ECO:0000256" key="1">
    <source>
        <dbReference type="SAM" id="Phobius"/>
    </source>
</evidence>
<comment type="caution">
    <text evidence="4">The sequence shown here is derived from an EMBL/GenBank/DDBJ whole genome shotgun (WGS) entry which is preliminary data.</text>
</comment>